<feature type="transmembrane region" description="Helical" evidence="6">
    <location>
        <begin position="638"/>
        <end position="660"/>
    </location>
</feature>
<dbReference type="EMBL" id="JBDKXB010000001">
    <property type="protein sequence ID" value="MEY6430825.1"/>
    <property type="molecule type" value="Genomic_DNA"/>
</dbReference>
<comment type="caution">
    <text evidence="8">The sequence shown here is derived from an EMBL/GenBank/DDBJ whole genome shotgun (WGS) entry which is preliminary data.</text>
</comment>
<feature type="transmembrane region" description="Helical" evidence="6">
    <location>
        <begin position="666"/>
        <end position="687"/>
    </location>
</feature>
<dbReference type="InterPro" id="IPR004869">
    <property type="entry name" value="MMPL_dom"/>
</dbReference>
<reference evidence="8 9" key="1">
    <citation type="submission" date="2024-05" db="EMBL/GenBank/DDBJ databases">
        <title>Genome Sequence and Characterization of the New Strain Purple Sulfur Bacterium of Genus Thioalkalicoccus.</title>
        <authorList>
            <person name="Bryantseva I.A."/>
            <person name="Kyndt J.A."/>
            <person name="Imhoff J.F."/>
        </authorList>
    </citation>
    <scope>NUCLEOTIDE SEQUENCE [LARGE SCALE GENOMIC DNA]</scope>
    <source>
        <strain evidence="8 9">Um2</strain>
    </source>
</reference>
<feature type="transmembrane region" description="Helical" evidence="6">
    <location>
        <begin position="226"/>
        <end position="244"/>
    </location>
</feature>
<keyword evidence="2" id="KW-1003">Cell membrane</keyword>
<feature type="transmembrane region" description="Helical" evidence="6">
    <location>
        <begin position="251"/>
        <end position="276"/>
    </location>
</feature>
<dbReference type="InterPro" id="IPR000731">
    <property type="entry name" value="SSD"/>
</dbReference>
<keyword evidence="3 6" id="KW-0812">Transmembrane</keyword>
<dbReference type="RefSeq" id="WP_369665210.1">
    <property type="nucleotide sequence ID" value="NZ_JBDKXB010000001.1"/>
</dbReference>
<dbReference type="PANTHER" id="PTHR33406:SF10">
    <property type="entry name" value="SSD DOMAIN-CONTAINING PROTEIN"/>
    <property type="match status" value="1"/>
</dbReference>
<evidence type="ECO:0000256" key="4">
    <source>
        <dbReference type="ARBA" id="ARBA00022989"/>
    </source>
</evidence>
<evidence type="ECO:0000256" key="2">
    <source>
        <dbReference type="ARBA" id="ARBA00022475"/>
    </source>
</evidence>
<evidence type="ECO:0000313" key="9">
    <source>
        <dbReference type="Proteomes" id="UP001564408"/>
    </source>
</evidence>
<dbReference type="Proteomes" id="UP001564408">
    <property type="component" value="Unassembled WGS sequence"/>
</dbReference>
<feature type="transmembrane region" description="Helical" evidence="6">
    <location>
        <begin position="612"/>
        <end position="631"/>
    </location>
</feature>
<evidence type="ECO:0000256" key="6">
    <source>
        <dbReference type="SAM" id="Phobius"/>
    </source>
</evidence>
<feature type="transmembrane region" description="Helical" evidence="6">
    <location>
        <begin position="323"/>
        <end position="344"/>
    </location>
</feature>
<sequence length="796" mass="86790">MRAFSATLGQVLFRHRGAFLAFFALTTLLLAASATRLQVDAGFEKMIPLEHEYMQTFVAYRSTFGGANRILVALRQHEGEIYNPHFFARLQSITDEVFFIPGVDRATVTSLFTPNVRFIEVVEEGFSGGNVIPAGFQATTDELQEVRENVLKSGQLGRLVANDHSAAMVTAELLEVDPVSGERLDYLAVARQLEEIRARYAGEGFDVHIIGFAKAIGDITDGARGVLLFFVISFAVTALLLYRYSGSVRLAAVTLLCAMVPVVWLMGLLPIIGFGIDPLSILVPFLIFSIGVSHAVQMTHAWRLEIMMGREPLDAAREGFRKLVIPGSMALTTTAIGFLVIVRIEIDMVRELAMTAGLGVALILVTNMMLLTILLSWLRLPARDLRLGASREHKLDWLWLRLRKLAEPRHARLVLGIALAVLVMATWQARDLRTGDVGTGIPELHEDSRYNRDAAAIVEAFSIGVDVLSVIVQTRGVDGACTNYEIMDLIDRFELTMRGVHGVQSVVALPGLARVVNAGWNEGNPRWQVLSRNPTVLAQSVTPIDTGTGLLNTDCSAMQVLIFTRDHEGPTLAHVIREVKNFREANPSDHVDFLLASGNAGVMAATNEAVDAASATILLLVFGAISLLFFAEFRSWRATLCIVLPLAIVAVMCNALMALLDIGLKVSTLPVVAIAVGIGVDYGIYLYERMARRLRQGDDLPEAYFQALRERGIAVMFTAATMSVGVATWTLSALKFQADMGLLMAFMFLVNMLAALVLLPALAAVLLGEGKAAGLAARDDLEGDAPDRGHLSPRER</sequence>
<evidence type="ECO:0000256" key="5">
    <source>
        <dbReference type="ARBA" id="ARBA00023136"/>
    </source>
</evidence>
<comment type="subcellular location">
    <subcellularLocation>
        <location evidence="1">Cell membrane</location>
        <topology evidence="1">Multi-pass membrane protein</topology>
    </subcellularLocation>
</comment>
<evidence type="ECO:0000256" key="3">
    <source>
        <dbReference type="ARBA" id="ARBA00022692"/>
    </source>
</evidence>
<feature type="transmembrane region" description="Helical" evidence="6">
    <location>
        <begin position="743"/>
        <end position="768"/>
    </location>
</feature>
<keyword evidence="5 6" id="KW-0472">Membrane</keyword>
<feature type="transmembrane region" description="Helical" evidence="6">
    <location>
        <begin position="282"/>
        <end position="302"/>
    </location>
</feature>
<organism evidence="8 9">
    <name type="scientific">Thioalkalicoccus limnaeus</name>
    <dbReference type="NCBI Taxonomy" id="120681"/>
    <lineage>
        <taxon>Bacteria</taxon>
        <taxon>Pseudomonadati</taxon>
        <taxon>Pseudomonadota</taxon>
        <taxon>Gammaproteobacteria</taxon>
        <taxon>Chromatiales</taxon>
        <taxon>Chromatiaceae</taxon>
        <taxon>Thioalkalicoccus</taxon>
    </lineage>
</organism>
<evidence type="ECO:0000313" key="8">
    <source>
        <dbReference type="EMBL" id="MEY6430825.1"/>
    </source>
</evidence>
<feature type="domain" description="SSD" evidence="7">
    <location>
        <begin position="669"/>
        <end position="765"/>
    </location>
</feature>
<dbReference type="SUPFAM" id="SSF82866">
    <property type="entry name" value="Multidrug efflux transporter AcrB transmembrane domain"/>
    <property type="match status" value="2"/>
</dbReference>
<dbReference type="Pfam" id="PF03176">
    <property type="entry name" value="MMPL"/>
    <property type="match status" value="2"/>
</dbReference>
<feature type="transmembrane region" description="Helical" evidence="6">
    <location>
        <begin position="356"/>
        <end position="378"/>
    </location>
</feature>
<evidence type="ECO:0000259" key="7">
    <source>
        <dbReference type="PROSITE" id="PS50156"/>
    </source>
</evidence>
<evidence type="ECO:0000256" key="1">
    <source>
        <dbReference type="ARBA" id="ARBA00004651"/>
    </source>
</evidence>
<feature type="transmembrane region" description="Helical" evidence="6">
    <location>
        <begin position="713"/>
        <end position="731"/>
    </location>
</feature>
<keyword evidence="9" id="KW-1185">Reference proteome</keyword>
<gene>
    <name evidence="8" type="ORF">ABC977_00200</name>
</gene>
<accession>A0ABV4BEL5</accession>
<dbReference type="Gene3D" id="1.20.1640.10">
    <property type="entry name" value="Multidrug efflux transporter AcrB transmembrane domain"/>
    <property type="match status" value="2"/>
</dbReference>
<dbReference type="PROSITE" id="PS50156">
    <property type="entry name" value="SSD"/>
    <property type="match status" value="2"/>
</dbReference>
<dbReference type="InterPro" id="IPR050545">
    <property type="entry name" value="Mycobact_MmpL"/>
</dbReference>
<proteinExistence type="predicted"/>
<feature type="transmembrane region" description="Helical" evidence="6">
    <location>
        <begin position="411"/>
        <end position="429"/>
    </location>
</feature>
<name>A0ABV4BEL5_9GAMM</name>
<feature type="domain" description="SSD" evidence="7">
    <location>
        <begin position="218"/>
        <end position="377"/>
    </location>
</feature>
<protein>
    <submittedName>
        <fullName evidence="8">Efflux RND transporter permease subunit</fullName>
    </submittedName>
</protein>
<dbReference type="PANTHER" id="PTHR33406">
    <property type="entry name" value="MEMBRANE PROTEIN MJ1562-RELATED"/>
    <property type="match status" value="1"/>
</dbReference>
<keyword evidence="4 6" id="KW-1133">Transmembrane helix</keyword>